<sequence length="349" mass="35611">MESPLTDEELAYLTGLTVSECRHFMDINHMNGDDALETIDIFMEALNDNVPVPVEVASCLYAAGIYTKMASRLNAYNTMRGGVKGYGGFVFEELHSADSTIKGLQTTVLGDNGVADFIVKDSSGKEILVQAKAGYKPHQIDWGKYQGQTIVVDKGNTALANEARSAGLQVQESAIFKKEANIVARAQQLESKLTGSKNAPIVGTATGAHYAGVASAKLAARVGVSMKLGENIYDFLSGHKDFSEAASDVLVDGVVIVGSAYFGGAALTMAGTAASMLAGTTAGVAITGAAAGVTTAIGATAAGSAIVTGVGAITTGAASVAAAVASAPLLPIVAAGAAIGFIGKWLRDR</sequence>
<organism evidence="2 3">
    <name type="scientific">Butyricicoccus pullicaecorum</name>
    <dbReference type="NCBI Taxonomy" id="501571"/>
    <lineage>
        <taxon>Bacteria</taxon>
        <taxon>Bacillati</taxon>
        <taxon>Bacillota</taxon>
        <taxon>Clostridia</taxon>
        <taxon>Eubacteriales</taxon>
        <taxon>Butyricicoccaceae</taxon>
        <taxon>Butyricicoccus</taxon>
    </lineage>
</organism>
<name>A0A1Y4LSB8_9FIRM</name>
<evidence type="ECO:0000256" key="1">
    <source>
        <dbReference type="SAM" id="Phobius"/>
    </source>
</evidence>
<comment type="caution">
    <text evidence="2">The sequence shown here is derived from an EMBL/GenBank/DDBJ whole genome shotgun (WGS) entry which is preliminary data.</text>
</comment>
<gene>
    <name evidence="2" type="ORF">B5F15_06945</name>
</gene>
<protein>
    <submittedName>
        <fullName evidence="2">Uncharacterized protein</fullName>
    </submittedName>
</protein>
<keyword evidence="1" id="KW-0472">Membrane</keyword>
<reference evidence="3" key="1">
    <citation type="submission" date="2017-04" db="EMBL/GenBank/DDBJ databases">
        <title>Function of individual gut microbiota members based on whole genome sequencing of pure cultures obtained from chicken caecum.</title>
        <authorList>
            <person name="Medvecky M."/>
            <person name="Cejkova D."/>
            <person name="Polansky O."/>
            <person name="Karasova D."/>
            <person name="Kubasova T."/>
            <person name="Cizek A."/>
            <person name="Rychlik I."/>
        </authorList>
    </citation>
    <scope>NUCLEOTIDE SEQUENCE [LARGE SCALE GENOMIC DNA]</scope>
    <source>
        <strain evidence="3">An179</strain>
    </source>
</reference>
<dbReference type="EMBL" id="NFKL01000008">
    <property type="protein sequence ID" value="OUP58740.1"/>
    <property type="molecule type" value="Genomic_DNA"/>
</dbReference>
<accession>A0A1Y4LSB8</accession>
<feature type="transmembrane region" description="Helical" evidence="1">
    <location>
        <begin position="320"/>
        <end position="343"/>
    </location>
</feature>
<dbReference type="AlphaFoldDB" id="A0A1Y4LSB8"/>
<evidence type="ECO:0000313" key="2">
    <source>
        <dbReference type="EMBL" id="OUP58740.1"/>
    </source>
</evidence>
<evidence type="ECO:0000313" key="3">
    <source>
        <dbReference type="Proteomes" id="UP000195326"/>
    </source>
</evidence>
<keyword evidence="1" id="KW-1133">Transmembrane helix</keyword>
<dbReference type="Proteomes" id="UP000195326">
    <property type="component" value="Unassembled WGS sequence"/>
</dbReference>
<keyword evidence="1" id="KW-0812">Transmembrane</keyword>
<proteinExistence type="predicted"/>